<keyword evidence="1" id="KW-0479">Metal-binding</keyword>
<dbReference type="CDD" id="cd00371">
    <property type="entry name" value="HMA"/>
    <property type="match status" value="1"/>
</dbReference>
<dbReference type="SUPFAM" id="SSF55008">
    <property type="entry name" value="HMA, heavy metal-associated domain"/>
    <property type="match status" value="1"/>
</dbReference>
<evidence type="ECO:0000259" key="2">
    <source>
        <dbReference type="PROSITE" id="PS50846"/>
    </source>
</evidence>
<dbReference type="PROSITE" id="PS50846">
    <property type="entry name" value="HMA_2"/>
    <property type="match status" value="1"/>
</dbReference>
<comment type="caution">
    <text evidence="3">The sequence shown here is derived from an EMBL/GenBank/DDBJ whole genome shotgun (WGS) entry which is preliminary data.</text>
</comment>
<dbReference type="GO" id="GO:0046872">
    <property type="term" value="F:metal ion binding"/>
    <property type="evidence" value="ECO:0007669"/>
    <property type="project" value="UniProtKB-KW"/>
</dbReference>
<dbReference type="FunFam" id="3.30.70.100:FF:000001">
    <property type="entry name" value="ATPase copper transporting beta"/>
    <property type="match status" value="1"/>
</dbReference>
<dbReference type="AlphaFoldDB" id="A0A9X4MWU7"/>
<dbReference type="InterPro" id="IPR036163">
    <property type="entry name" value="HMA_dom_sf"/>
</dbReference>
<gene>
    <name evidence="3" type="ORF">NMK71_08015</name>
</gene>
<evidence type="ECO:0000313" key="3">
    <source>
        <dbReference type="EMBL" id="MDG4946356.1"/>
    </source>
</evidence>
<dbReference type="InterPro" id="IPR006121">
    <property type="entry name" value="HMA_dom"/>
</dbReference>
<proteinExistence type="predicted"/>
<evidence type="ECO:0000313" key="4">
    <source>
        <dbReference type="Proteomes" id="UP001152599"/>
    </source>
</evidence>
<feature type="domain" description="HMA" evidence="2">
    <location>
        <begin position="1"/>
        <end position="66"/>
    </location>
</feature>
<protein>
    <submittedName>
        <fullName evidence="3">Heavy-metal-associated domain-containing protein</fullName>
    </submittedName>
</protein>
<name>A0A9X4MWU7_9FLAO</name>
<organism evidence="3 4">
    <name type="scientific">Profundicola chukchiensis</name>
    <dbReference type="NCBI Taxonomy" id="2961959"/>
    <lineage>
        <taxon>Bacteria</taxon>
        <taxon>Pseudomonadati</taxon>
        <taxon>Bacteroidota</taxon>
        <taxon>Flavobacteriia</taxon>
        <taxon>Flavobacteriales</taxon>
        <taxon>Weeksellaceae</taxon>
        <taxon>Profundicola</taxon>
    </lineage>
</organism>
<dbReference type="Proteomes" id="UP001152599">
    <property type="component" value="Unassembled WGS sequence"/>
</dbReference>
<dbReference type="EMBL" id="JANCMU010000004">
    <property type="protein sequence ID" value="MDG4946356.1"/>
    <property type="molecule type" value="Genomic_DNA"/>
</dbReference>
<keyword evidence="4" id="KW-1185">Reference proteome</keyword>
<reference evidence="3" key="1">
    <citation type="submission" date="2022-07" db="EMBL/GenBank/DDBJ databases">
        <title>Description and genome-wide analysis of Profundicola chukchiensis gen. nov., sp. nov., marine bacteria isolated from bottom sediments of the Chukchi Sea.</title>
        <authorList>
            <person name="Romanenko L."/>
            <person name="Otstavnykh N."/>
            <person name="Kurilenko V."/>
            <person name="Eremeev V."/>
            <person name="Velansky P."/>
            <person name="Mikhailov V."/>
            <person name="Isaeva M."/>
        </authorList>
    </citation>
    <scope>NUCLEOTIDE SEQUENCE</scope>
    <source>
        <strain evidence="3">KMM 9713</strain>
    </source>
</reference>
<accession>A0A9X4MWU7</accession>
<dbReference type="Gene3D" id="3.30.70.100">
    <property type="match status" value="1"/>
</dbReference>
<dbReference type="RefSeq" id="WP_304417280.1">
    <property type="nucleotide sequence ID" value="NZ_JANAIE010000005.1"/>
</dbReference>
<evidence type="ECO:0000256" key="1">
    <source>
        <dbReference type="ARBA" id="ARBA00022723"/>
    </source>
</evidence>
<dbReference type="Pfam" id="PF00403">
    <property type="entry name" value="HMA"/>
    <property type="match status" value="1"/>
</dbReference>
<sequence length="70" mass="7602">MKKSFKIDGMTCEGCVQKVQDTFSEIEGVQTVKVSLKDATADIEANNDITMQQLQDAIDAKGGNYEVSEG</sequence>